<comment type="caution">
    <text evidence="14">The sequence shown here is derived from an EMBL/GenBank/DDBJ whole genome shotgun (WGS) entry which is preliminary data.</text>
</comment>
<dbReference type="GO" id="GO:0000917">
    <property type="term" value="P:division septum assembly"/>
    <property type="evidence" value="ECO:0007669"/>
    <property type="project" value="UniProtKB-KW"/>
</dbReference>
<dbReference type="GO" id="GO:0005886">
    <property type="term" value="C:plasma membrane"/>
    <property type="evidence" value="ECO:0007669"/>
    <property type="project" value="UniProtKB-SubCell"/>
</dbReference>
<keyword evidence="2" id="KW-0132">Cell division</keyword>
<gene>
    <name evidence="14" type="ORF">GCM10010916_00150</name>
</gene>
<reference evidence="14" key="1">
    <citation type="journal article" date="2014" name="Int. J. Syst. Evol. Microbiol.">
        <title>Complete genome sequence of Corynebacterium casei LMG S-19264T (=DSM 44701T), isolated from a smear-ripened cheese.</title>
        <authorList>
            <consortium name="US DOE Joint Genome Institute (JGI-PGF)"/>
            <person name="Walter F."/>
            <person name="Albersmeier A."/>
            <person name="Kalinowski J."/>
            <person name="Ruckert C."/>
        </authorList>
    </citation>
    <scope>NUCLEOTIDE SEQUENCE</scope>
    <source>
        <strain evidence="14">CGMCC 1.12987</strain>
    </source>
</reference>
<evidence type="ECO:0000256" key="3">
    <source>
        <dbReference type="ARBA" id="ARBA00022692"/>
    </source>
</evidence>
<feature type="chain" id="PRO_5039079837" description="TPM domain-containing protein" evidence="12">
    <location>
        <begin position="22"/>
        <end position="835"/>
    </location>
</feature>
<evidence type="ECO:0000256" key="11">
    <source>
        <dbReference type="SAM" id="Phobius"/>
    </source>
</evidence>
<keyword evidence="12" id="KW-0732">Signal</keyword>
<keyword evidence="6 11" id="KW-0472">Membrane</keyword>
<evidence type="ECO:0000256" key="9">
    <source>
        <dbReference type="SAM" id="Coils"/>
    </source>
</evidence>
<dbReference type="EMBL" id="BMGR01000001">
    <property type="protein sequence ID" value="GGF86794.1"/>
    <property type="molecule type" value="Genomic_DNA"/>
</dbReference>
<feature type="transmembrane region" description="Helical" evidence="11">
    <location>
        <begin position="208"/>
        <end position="229"/>
    </location>
</feature>
<evidence type="ECO:0000259" key="13">
    <source>
        <dbReference type="Pfam" id="PF04536"/>
    </source>
</evidence>
<feature type="compositionally biased region" description="Low complexity" evidence="10">
    <location>
        <begin position="824"/>
        <end position="835"/>
    </location>
</feature>
<dbReference type="RefSeq" id="WP_188527815.1">
    <property type="nucleotide sequence ID" value="NZ_BMGR01000001.1"/>
</dbReference>
<evidence type="ECO:0000256" key="2">
    <source>
        <dbReference type="ARBA" id="ARBA00022618"/>
    </source>
</evidence>
<dbReference type="Gene3D" id="3.10.310.50">
    <property type="match status" value="1"/>
</dbReference>
<protein>
    <recommendedName>
        <fullName evidence="13">TPM domain-containing protein</fullName>
    </recommendedName>
</protein>
<evidence type="ECO:0000256" key="12">
    <source>
        <dbReference type="SAM" id="SignalP"/>
    </source>
</evidence>
<sequence length="835" mass="94211">MRRTIVLLWLISLLLSVPSFAAAAVPDKDGRIHDLAAMLPADRLGLLEQAAQSGEYTFYVLTIDTFNANAPADYATEVYRTWELQANDVLVVIADVDRLIEMNFNNPGLQAKLNALPADYDGNGNTDESKITEFVNQHFIPSAIEGDFVQAILSLIEATQNLKEIRTDSSSTPAVPQPGVSSEISRPVPGTQTTAPQATSSSQVTFSFFWIGLAIVLLAIMILLVLAGWSNKKRIRRQQSRLEELMVQVYQASEQLKPYIGLVQGVSEQLVSKLERQLEDQMVRLNKKKNELSGTRISLFQFSRMNALYTQIKSMLDAIEQEITNERAEIAQLIDADRTIKEKVDRLEARLQNLRSQLDGQVQKTSYPLTTLFDSLDELDAEMKKAEQLEMFDPIAATQEVMESKVETSKLEEEVLSIPVYLERYHGFPSASSERRTEIDRLTETHRIQLVMLRLNPYSLIHDARETNERMLESLKQGNINDVSRLAEQTERLLADALAITTRQAELKQLNRNNIKYIESKQASYLVEIQELNALLRHVSAKYTANHWAALQERFEQMQITVRDAGANLLEIKSLCDDQRQEYDLANTELQHWLQKLREADNIAAECRSYWQALDERLSQADRDTERLWQQFQQGMSLIQSESLPYLQIWEHSSVGIVQLHRQLRDRLAAGLINLDDIDKGRTHYEQEITSLLQQIHRKLEEKREAQRQLHEAGARFTSMSNKVGSRVNQRSYGSRYQSLHGEAERLITQGLFVEAMNQLAGVIHITNEMNRDYNAALAAEQMQRQMNDRNNTPFGGGGSGGSSGGSSFGGGGSRNSSGGGSWGSKSNSSGGSKW</sequence>
<reference evidence="14" key="2">
    <citation type="submission" date="2020-09" db="EMBL/GenBank/DDBJ databases">
        <authorList>
            <person name="Sun Q."/>
            <person name="Zhou Y."/>
        </authorList>
    </citation>
    <scope>NUCLEOTIDE SEQUENCE</scope>
    <source>
        <strain evidence="14">CGMCC 1.12987</strain>
    </source>
</reference>
<proteinExistence type="predicted"/>
<feature type="compositionally biased region" description="Polar residues" evidence="10">
    <location>
        <begin position="166"/>
        <end position="184"/>
    </location>
</feature>
<evidence type="ECO:0000256" key="4">
    <source>
        <dbReference type="ARBA" id="ARBA00022989"/>
    </source>
</evidence>
<evidence type="ECO:0000256" key="7">
    <source>
        <dbReference type="ARBA" id="ARBA00023210"/>
    </source>
</evidence>
<feature type="compositionally biased region" description="Gly residues" evidence="10">
    <location>
        <begin position="795"/>
        <end position="823"/>
    </location>
</feature>
<dbReference type="InterPro" id="IPR007621">
    <property type="entry name" value="TPM_dom"/>
</dbReference>
<dbReference type="AlphaFoldDB" id="A0A917CGG4"/>
<dbReference type="InterPro" id="IPR010379">
    <property type="entry name" value="EzrA"/>
</dbReference>
<dbReference type="Proteomes" id="UP000644756">
    <property type="component" value="Unassembled WGS sequence"/>
</dbReference>
<feature type="compositionally biased region" description="Low complexity" evidence="10">
    <location>
        <begin position="187"/>
        <end position="197"/>
    </location>
</feature>
<evidence type="ECO:0000256" key="1">
    <source>
        <dbReference type="ARBA" id="ARBA00004162"/>
    </source>
</evidence>
<feature type="region of interest" description="Disordered" evidence="10">
    <location>
        <begin position="166"/>
        <end position="197"/>
    </location>
</feature>
<evidence type="ECO:0000313" key="15">
    <source>
        <dbReference type="Proteomes" id="UP000644756"/>
    </source>
</evidence>
<keyword evidence="15" id="KW-1185">Reference proteome</keyword>
<keyword evidence="3 11" id="KW-0812">Transmembrane</keyword>
<feature type="coiled-coil region" evidence="9">
    <location>
        <begin position="689"/>
        <end position="716"/>
    </location>
</feature>
<feature type="signal peptide" evidence="12">
    <location>
        <begin position="1"/>
        <end position="21"/>
    </location>
</feature>
<evidence type="ECO:0000256" key="6">
    <source>
        <dbReference type="ARBA" id="ARBA00023136"/>
    </source>
</evidence>
<evidence type="ECO:0000256" key="10">
    <source>
        <dbReference type="SAM" id="MobiDB-lite"/>
    </source>
</evidence>
<feature type="coiled-coil region" evidence="9">
    <location>
        <begin position="235"/>
        <end position="389"/>
    </location>
</feature>
<comment type="subcellular location">
    <subcellularLocation>
        <location evidence="1">Cell membrane</location>
        <topology evidence="1">Single-pass membrane protein</topology>
    </subcellularLocation>
</comment>
<keyword evidence="8" id="KW-0131">Cell cycle</keyword>
<keyword evidence="5 9" id="KW-0175">Coiled coil</keyword>
<accession>A0A917CGG4</accession>
<evidence type="ECO:0000256" key="8">
    <source>
        <dbReference type="ARBA" id="ARBA00023306"/>
    </source>
</evidence>
<dbReference type="Pfam" id="PF06160">
    <property type="entry name" value="EzrA"/>
    <property type="match status" value="1"/>
</dbReference>
<feature type="region of interest" description="Disordered" evidence="10">
    <location>
        <begin position="788"/>
        <end position="835"/>
    </location>
</feature>
<name>A0A917CGG4_9BACL</name>
<evidence type="ECO:0000313" key="14">
    <source>
        <dbReference type="EMBL" id="GGF86794.1"/>
    </source>
</evidence>
<organism evidence="14 15">
    <name type="scientific">Paenibacillus abyssi</name>
    <dbReference type="NCBI Taxonomy" id="1340531"/>
    <lineage>
        <taxon>Bacteria</taxon>
        <taxon>Bacillati</taxon>
        <taxon>Bacillota</taxon>
        <taxon>Bacilli</taxon>
        <taxon>Bacillales</taxon>
        <taxon>Paenibacillaceae</taxon>
        <taxon>Paenibacillus</taxon>
    </lineage>
</organism>
<keyword evidence="7" id="KW-0717">Septation</keyword>
<dbReference type="GO" id="GO:0005940">
    <property type="term" value="C:septin ring"/>
    <property type="evidence" value="ECO:0007669"/>
    <property type="project" value="InterPro"/>
</dbReference>
<keyword evidence="4 11" id="KW-1133">Transmembrane helix</keyword>
<evidence type="ECO:0000256" key="5">
    <source>
        <dbReference type="ARBA" id="ARBA00023054"/>
    </source>
</evidence>
<feature type="domain" description="TPM" evidence="13">
    <location>
        <begin position="47"/>
        <end position="159"/>
    </location>
</feature>
<dbReference type="Pfam" id="PF04536">
    <property type="entry name" value="TPM_phosphatase"/>
    <property type="match status" value="1"/>
</dbReference>
<dbReference type="GO" id="GO:0000921">
    <property type="term" value="P:septin ring assembly"/>
    <property type="evidence" value="ECO:0007669"/>
    <property type="project" value="InterPro"/>
</dbReference>